<evidence type="ECO:0000313" key="1">
    <source>
        <dbReference type="EMBL" id="PSR81857.1"/>
    </source>
</evidence>
<evidence type="ECO:0000313" key="2">
    <source>
        <dbReference type="Proteomes" id="UP000186601"/>
    </source>
</evidence>
<sequence>MPVQLSPNLSQSGTGVVSTRNILIWMVPRWRRRVSSGENSSSSSAVIRRVTYGGKGMQECAPVVSKAENANGLIRPSPIATP</sequence>
<protein>
    <submittedName>
        <fullName evidence="1">Uncharacterized protein</fullName>
    </submittedName>
</protein>
<proteinExistence type="predicted"/>
<dbReference type="Proteomes" id="UP000186601">
    <property type="component" value="Unassembled WGS sequence"/>
</dbReference>
<dbReference type="EMBL" id="MLYV02000605">
    <property type="protein sequence ID" value="PSR81857.1"/>
    <property type="molecule type" value="Genomic_DNA"/>
</dbReference>
<dbReference type="AlphaFoldDB" id="A0A2R6NZY5"/>
<organism evidence="1 2">
    <name type="scientific">Hermanssonia centrifuga</name>
    <dbReference type="NCBI Taxonomy" id="98765"/>
    <lineage>
        <taxon>Eukaryota</taxon>
        <taxon>Fungi</taxon>
        <taxon>Dikarya</taxon>
        <taxon>Basidiomycota</taxon>
        <taxon>Agaricomycotina</taxon>
        <taxon>Agaricomycetes</taxon>
        <taxon>Polyporales</taxon>
        <taxon>Meruliaceae</taxon>
        <taxon>Hermanssonia</taxon>
    </lineage>
</organism>
<comment type="caution">
    <text evidence="1">The sequence shown here is derived from an EMBL/GenBank/DDBJ whole genome shotgun (WGS) entry which is preliminary data.</text>
</comment>
<accession>A0A2R6NZY5</accession>
<keyword evidence="2" id="KW-1185">Reference proteome</keyword>
<name>A0A2R6NZY5_9APHY</name>
<gene>
    <name evidence="1" type="ORF">PHLCEN_2v6229</name>
</gene>
<reference evidence="1 2" key="1">
    <citation type="submission" date="2018-02" db="EMBL/GenBank/DDBJ databases">
        <title>Genome sequence of the basidiomycete white-rot fungus Phlebia centrifuga.</title>
        <authorList>
            <person name="Granchi Z."/>
            <person name="Peng M."/>
            <person name="de Vries R.P."/>
            <person name="Hilden K."/>
            <person name="Makela M.R."/>
            <person name="Grigoriev I."/>
            <person name="Riley R."/>
        </authorList>
    </citation>
    <scope>NUCLEOTIDE SEQUENCE [LARGE SCALE GENOMIC DNA]</scope>
    <source>
        <strain evidence="1 2">FBCC195</strain>
    </source>
</reference>